<reference evidence="1 2" key="1">
    <citation type="submission" date="2024-01" db="EMBL/GenBank/DDBJ databases">
        <title>The complete chloroplast genome sequence of Lithospermum erythrorhizon: insights into the phylogenetic relationship among Boraginaceae species and the maternal lineages of purple gromwells.</title>
        <authorList>
            <person name="Okada T."/>
            <person name="Watanabe K."/>
        </authorList>
    </citation>
    <scope>NUCLEOTIDE SEQUENCE [LARGE SCALE GENOMIC DNA]</scope>
</reference>
<evidence type="ECO:0008006" key="3">
    <source>
        <dbReference type="Google" id="ProtNLM"/>
    </source>
</evidence>
<protein>
    <recommendedName>
        <fullName evidence="3">Mitochondrial protein</fullName>
    </recommendedName>
</protein>
<keyword evidence="2" id="KW-1185">Reference proteome</keyword>
<dbReference type="PANTHER" id="PTHR11439">
    <property type="entry name" value="GAG-POL-RELATED RETROTRANSPOSON"/>
    <property type="match status" value="1"/>
</dbReference>
<evidence type="ECO:0000313" key="1">
    <source>
        <dbReference type="EMBL" id="GAA0156981.1"/>
    </source>
</evidence>
<dbReference type="Proteomes" id="UP001454036">
    <property type="component" value="Unassembled WGS sequence"/>
</dbReference>
<evidence type="ECO:0000313" key="2">
    <source>
        <dbReference type="Proteomes" id="UP001454036"/>
    </source>
</evidence>
<accession>A0AAV3Q231</accession>
<gene>
    <name evidence="1" type="ORF">LIER_14342</name>
</gene>
<comment type="caution">
    <text evidence="1">The sequence shown here is derived from an EMBL/GenBank/DDBJ whole genome shotgun (WGS) entry which is preliminary data.</text>
</comment>
<dbReference type="EMBL" id="BAABME010002995">
    <property type="protein sequence ID" value="GAA0156981.1"/>
    <property type="molecule type" value="Genomic_DNA"/>
</dbReference>
<dbReference type="PANTHER" id="PTHR11439:SF498">
    <property type="entry name" value="DNAK FAMILY PROTEIN"/>
    <property type="match status" value="1"/>
</dbReference>
<organism evidence="1 2">
    <name type="scientific">Lithospermum erythrorhizon</name>
    <name type="common">Purple gromwell</name>
    <name type="synonym">Lithospermum officinale var. erythrorhizon</name>
    <dbReference type="NCBI Taxonomy" id="34254"/>
    <lineage>
        <taxon>Eukaryota</taxon>
        <taxon>Viridiplantae</taxon>
        <taxon>Streptophyta</taxon>
        <taxon>Embryophyta</taxon>
        <taxon>Tracheophyta</taxon>
        <taxon>Spermatophyta</taxon>
        <taxon>Magnoliopsida</taxon>
        <taxon>eudicotyledons</taxon>
        <taxon>Gunneridae</taxon>
        <taxon>Pentapetalae</taxon>
        <taxon>asterids</taxon>
        <taxon>lamiids</taxon>
        <taxon>Boraginales</taxon>
        <taxon>Boraginaceae</taxon>
        <taxon>Boraginoideae</taxon>
        <taxon>Lithospermeae</taxon>
        <taxon>Lithospermum</taxon>
    </lineage>
</organism>
<name>A0AAV3Q231_LITER</name>
<dbReference type="AlphaFoldDB" id="A0AAV3Q231"/>
<sequence>MVTGLQLHNDKSPMFTDVHMYRRLIGRLLYLVFTRPDITYVVQQLSQFVQAPREETMELVAYSDADWVACHISRRSLIGFCIYQGQSLIS</sequence>
<proteinExistence type="predicted"/>